<dbReference type="SUPFAM" id="SSF81301">
    <property type="entry name" value="Nucleotidyltransferase"/>
    <property type="match status" value="1"/>
</dbReference>
<dbReference type="InterPro" id="IPR037160">
    <property type="entry name" value="DNA_Pol_thumb_sf"/>
</dbReference>
<evidence type="ECO:0000256" key="3">
    <source>
        <dbReference type="ARBA" id="ARBA00022705"/>
    </source>
</evidence>
<dbReference type="EMBL" id="JBHSWD010000001">
    <property type="protein sequence ID" value="MFC6590657.1"/>
    <property type="molecule type" value="Genomic_DNA"/>
</dbReference>
<evidence type="ECO:0000256" key="2">
    <source>
        <dbReference type="ARBA" id="ARBA00022634"/>
    </source>
</evidence>
<sequence length="564" mass="60171">MSADTPALPELVRQLEIAADLLELLGEEKFRVAAYRNAARSLESVPDSLEELLHRRFAGVPKVGKGLAAELLDASQTGRLAALEETAAQIPPGVLALFRVRGLGPKKIRSLWNAGLDSPERLQAAAASGELAALPGFGAKSAATLLEAVTFSLAAQERQSLAAGQQVSQALQQRLAAYAPRPAGELRRQLETLGEVTLTAAATPEQLEEALADLSLTAVPGGVHGQLDGVPFTVLGADQTRRGALDALLSGPENWTQALHAAAAAGGLRLESTGLYRGKEALNTPGEADVLRLLGCPQRPAVYREPEHAALWPDLPPEGELLRPSDIRGMLHTHSTWSDGLNTVAEMVEAALALGHSYLGTGDHSRAAHYANGLSLERLQLYTAEIRELQRAGLPVLAGAEVDILADGSLDYPDEVLAELDYVVVSVHSHFGLSREAQTERLVRAVSHPLVTLLGHPTGRLLRRRPGYDVDISAVLGACEANQTAVEINASPYRLDLDWREALKWRGRLTFAVNTDAHSVAGLSDLQYGLAVSQKAGLTAKDVVNALSLSAFRDFVKRQRAGRA</sequence>
<dbReference type="Pfam" id="PF02811">
    <property type="entry name" value="PHP"/>
    <property type="match status" value="1"/>
</dbReference>
<feature type="domain" description="Polymerase/histidinol phosphatase N-terminal" evidence="5">
    <location>
        <begin position="329"/>
        <end position="406"/>
    </location>
</feature>
<comment type="caution">
    <text evidence="6">The sequence shown here is derived from an EMBL/GenBank/DDBJ whole genome shotgun (WGS) entry which is preliminary data.</text>
</comment>
<feature type="domain" description="Helix-hairpin-helix DNA-binding motif class 1" evidence="4">
    <location>
        <begin position="55"/>
        <end position="74"/>
    </location>
</feature>
<dbReference type="InterPro" id="IPR003583">
    <property type="entry name" value="Hlx-hairpin-Hlx_DNA-bd_motif"/>
</dbReference>
<keyword evidence="3" id="KW-0235">DNA replication</keyword>
<feature type="domain" description="Helix-hairpin-helix DNA-binding motif class 1" evidence="4">
    <location>
        <begin position="129"/>
        <end position="148"/>
    </location>
</feature>
<dbReference type="InterPro" id="IPR004013">
    <property type="entry name" value="PHP_dom"/>
</dbReference>
<evidence type="ECO:0000313" key="7">
    <source>
        <dbReference type="Proteomes" id="UP001596297"/>
    </source>
</evidence>
<dbReference type="Gene3D" id="3.30.460.10">
    <property type="entry name" value="Beta Polymerase, domain 2"/>
    <property type="match status" value="1"/>
</dbReference>
<dbReference type="InterPro" id="IPR047967">
    <property type="entry name" value="PolX_PHP"/>
</dbReference>
<dbReference type="SUPFAM" id="SSF47802">
    <property type="entry name" value="DNA polymerase beta, N-terminal domain-like"/>
    <property type="match status" value="1"/>
</dbReference>
<keyword evidence="2" id="KW-0237">DNA synthesis</keyword>
<evidence type="ECO:0000259" key="4">
    <source>
        <dbReference type="SMART" id="SM00278"/>
    </source>
</evidence>
<dbReference type="SMART" id="SM00481">
    <property type="entry name" value="POLIIIAc"/>
    <property type="match status" value="1"/>
</dbReference>
<evidence type="ECO:0000259" key="5">
    <source>
        <dbReference type="SMART" id="SM00481"/>
    </source>
</evidence>
<dbReference type="Gene3D" id="3.20.20.140">
    <property type="entry name" value="Metal-dependent hydrolases"/>
    <property type="match status" value="1"/>
</dbReference>
<dbReference type="InterPro" id="IPR027421">
    <property type="entry name" value="DNA_pol_lamdba_lyase_dom_sf"/>
</dbReference>
<proteinExistence type="predicted"/>
<dbReference type="InterPro" id="IPR043519">
    <property type="entry name" value="NT_sf"/>
</dbReference>
<dbReference type="InterPro" id="IPR010996">
    <property type="entry name" value="HHH_MUS81"/>
</dbReference>
<dbReference type="InterPro" id="IPR022311">
    <property type="entry name" value="PolX-like"/>
</dbReference>
<reference evidence="7" key="1">
    <citation type="journal article" date="2019" name="Int. J. Syst. Evol. Microbiol.">
        <title>The Global Catalogue of Microorganisms (GCM) 10K type strain sequencing project: providing services to taxonomists for standard genome sequencing and annotation.</title>
        <authorList>
            <consortium name="The Broad Institute Genomics Platform"/>
            <consortium name="The Broad Institute Genome Sequencing Center for Infectious Disease"/>
            <person name="Wu L."/>
            <person name="Ma J."/>
        </authorList>
    </citation>
    <scope>NUCLEOTIDE SEQUENCE [LARGE SCALE GENOMIC DNA]</scope>
    <source>
        <strain evidence="7">CGMCC 1.15772</strain>
    </source>
</reference>
<evidence type="ECO:0000256" key="1">
    <source>
        <dbReference type="ARBA" id="ARBA00001946"/>
    </source>
</evidence>
<dbReference type="Gene3D" id="1.10.150.110">
    <property type="entry name" value="DNA polymerase beta, N-terminal domain-like"/>
    <property type="match status" value="1"/>
</dbReference>
<dbReference type="InterPro" id="IPR016195">
    <property type="entry name" value="Pol/histidinol_Pase-like"/>
</dbReference>
<dbReference type="RefSeq" id="WP_380081676.1">
    <property type="nucleotide sequence ID" value="NZ_JBHSWD010000001.1"/>
</dbReference>
<dbReference type="SUPFAM" id="SSF89550">
    <property type="entry name" value="PHP domain-like"/>
    <property type="match status" value="1"/>
</dbReference>
<dbReference type="Proteomes" id="UP001596297">
    <property type="component" value="Unassembled WGS sequence"/>
</dbReference>
<dbReference type="Gene3D" id="1.10.150.20">
    <property type="entry name" value="5' to 3' exonuclease, C-terminal subdomain"/>
    <property type="match status" value="1"/>
</dbReference>
<keyword evidence="7" id="KW-1185">Reference proteome</keyword>
<dbReference type="CDD" id="cd07436">
    <property type="entry name" value="PHP_PolX"/>
    <property type="match status" value="1"/>
</dbReference>
<dbReference type="PIRSF" id="PIRSF005047">
    <property type="entry name" value="UCP005047_YshC"/>
    <property type="match status" value="1"/>
</dbReference>
<dbReference type="PANTHER" id="PTHR36928">
    <property type="entry name" value="PHOSPHATASE YCDX-RELATED"/>
    <property type="match status" value="1"/>
</dbReference>
<organism evidence="6 7">
    <name type="scientific">Deinococcus lacus</name>
    <dbReference type="NCBI Taxonomy" id="392561"/>
    <lineage>
        <taxon>Bacteria</taxon>
        <taxon>Thermotogati</taxon>
        <taxon>Deinococcota</taxon>
        <taxon>Deinococci</taxon>
        <taxon>Deinococcales</taxon>
        <taxon>Deinococcaceae</taxon>
        <taxon>Deinococcus</taxon>
    </lineage>
</organism>
<gene>
    <name evidence="6" type="ORF">ACFP81_00445</name>
</gene>
<accession>A0ABW1YB46</accession>
<comment type="cofactor">
    <cofactor evidence="1">
        <name>Mg(2+)</name>
        <dbReference type="ChEBI" id="CHEBI:18420"/>
    </cofactor>
</comment>
<name>A0ABW1YB46_9DEIO</name>
<dbReference type="Pfam" id="PF14716">
    <property type="entry name" value="HHH_8"/>
    <property type="match status" value="1"/>
</dbReference>
<protein>
    <submittedName>
        <fullName evidence="6">Helix-hairpin-helix domain-containing protein</fullName>
    </submittedName>
</protein>
<dbReference type="SMART" id="SM00278">
    <property type="entry name" value="HhH1"/>
    <property type="match status" value="3"/>
</dbReference>
<dbReference type="Pfam" id="PF14520">
    <property type="entry name" value="HHH_5"/>
    <property type="match status" value="1"/>
</dbReference>
<dbReference type="Gene3D" id="3.30.210.10">
    <property type="entry name" value="DNA polymerase, thumb domain"/>
    <property type="match status" value="1"/>
</dbReference>
<feature type="domain" description="Helix-hairpin-helix DNA-binding motif class 1" evidence="4">
    <location>
        <begin position="95"/>
        <end position="114"/>
    </location>
</feature>
<dbReference type="InterPro" id="IPR050243">
    <property type="entry name" value="PHP_phosphatase"/>
</dbReference>
<dbReference type="PANTHER" id="PTHR36928:SF1">
    <property type="entry name" value="PHOSPHATASE YCDX-RELATED"/>
    <property type="match status" value="1"/>
</dbReference>
<evidence type="ECO:0000313" key="6">
    <source>
        <dbReference type="EMBL" id="MFC6590657.1"/>
    </source>
</evidence>
<dbReference type="InterPro" id="IPR003141">
    <property type="entry name" value="Pol/His_phosphatase_N"/>
</dbReference>